<comment type="caution">
    <text evidence="2">The sequence shown here is derived from an EMBL/GenBank/DDBJ whole genome shotgun (WGS) entry which is preliminary data.</text>
</comment>
<dbReference type="InParanoid" id="B4D3Y0"/>
<dbReference type="EMBL" id="ABVL01000010">
    <property type="protein sequence ID" value="EDY18960.1"/>
    <property type="molecule type" value="Genomic_DNA"/>
</dbReference>
<dbReference type="PROSITE" id="PS51257">
    <property type="entry name" value="PROKAR_LIPOPROTEIN"/>
    <property type="match status" value="1"/>
</dbReference>
<organism evidence="2 3">
    <name type="scientific">Chthoniobacter flavus Ellin428</name>
    <dbReference type="NCBI Taxonomy" id="497964"/>
    <lineage>
        <taxon>Bacteria</taxon>
        <taxon>Pseudomonadati</taxon>
        <taxon>Verrucomicrobiota</taxon>
        <taxon>Spartobacteria</taxon>
        <taxon>Chthoniobacterales</taxon>
        <taxon>Chthoniobacteraceae</taxon>
        <taxon>Chthoniobacter</taxon>
    </lineage>
</organism>
<feature type="region of interest" description="Disordered" evidence="1">
    <location>
        <begin position="43"/>
        <end position="119"/>
    </location>
</feature>
<evidence type="ECO:0000256" key="1">
    <source>
        <dbReference type="SAM" id="MobiDB-lite"/>
    </source>
</evidence>
<accession>B4D3Y0</accession>
<protein>
    <recommendedName>
        <fullName evidence="4">Lipoprotein</fullName>
    </recommendedName>
</protein>
<evidence type="ECO:0000313" key="2">
    <source>
        <dbReference type="EMBL" id="EDY18960.1"/>
    </source>
</evidence>
<dbReference type="RefSeq" id="WP_006980943.1">
    <property type="nucleotide sequence ID" value="NZ_ABVL01000010.1"/>
</dbReference>
<feature type="compositionally biased region" description="Low complexity" evidence="1">
    <location>
        <begin position="91"/>
        <end position="103"/>
    </location>
</feature>
<dbReference type="AlphaFoldDB" id="B4D3Y0"/>
<proteinExistence type="predicted"/>
<name>B4D3Y0_9BACT</name>
<reference evidence="2 3" key="1">
    <citation type="journal article" date="2011" name="J. Bacteriol.">
        <title>Genome sequence of Chthoniobacter flavus Ellin428, an aerobic heterotrophic soil bacterium.</title>
        <authorList>
            <person name="Kant R."/>
            <person name="van Passel M.W."/>
            <person name="Palva A."/>
            <person name="Lucas S."/>
            <person name="Lapidus A."/>
            <person name="Glavina Del Rio T."/>
            <person name="Dalin E."/>
            <person name="Tice H."/>
            <person name="Bruce D."/>
            <person name="Goodwin L."/>
            <person name="Pitluck S."/>
            <person name="Larimer F.W."/>
            <person name="Land M.L."/>
            <person name="Hauser L."/>
            <person name="Sangwan P."/>
            <person name="de Vos W.M."/>
            <person name="Janssen P.H."/>
            <person name="Smidt H."/>
        </authorList>
    </citation>
    <scope>NUCLEOTIDE SEQUENCE [LARGE SCALE GENOMIC DNA]</scope>
    <source>
        <strain evidence="2 3">Ellin428</strain>
    </source>
</reference>
<dbReference type="STRING" id="497964.CfE428DRAFT_3618"/>
<keyword evidence="3" id="KW-1185">Reference proteome</keyword>
<evidence type="ECO:0000313" key="3">
    <source>
        <dbReference type="Proteomes" id="UP000005824"/>
    </source>
</evidence>
<gene>
    <name evidence="2" type="ORF">CfE428DRAFT_3618</name>
</gene>
<feature type="compositionally biased region" description="Basic and acidic residues" evidence="1">
    <location>
        <begin position="43"/>
        <end position="54"/>
    </location>
</feature>
<sequence precursor="true">MSRPFRFLLPAVFVASAVGLTGCVGTIYDNTYSYHKNHFVPPREDAVAHGKEPSAEALLGDAEKNKPATDAGSPAGLPPAGEIPGLPPAAAPGAPAAPDAAAPAPAPAAPPAPATPPPK</sequence>
<evidence type="ECO:0008006" key="4">
    <source>
        <dbReference type="Google" id="ProtNLM"/>
    </source>
</evidence>
<feature type="compositionally biased region" description="Pro residues" evidence="1">
    <location>
        <begin position="104"/>
        <end position="119"/>
    </location>
</feature>
<dbReference type="Proteomes" id="UP000005824">
    <property type="component" value="Unassembled WGS sequence"/>
</dbReference>
<feature type="compositionally biased region" description="Low complexity" evidence="1">
    <location>
        <begin position="74"/>
        <end position="84"/>
    </location>
</feature>